<dbReference type="Pfam" id="PF00172">
    <property type="entry name" value="Zn_clus"/>
    <property type="match status" value="1"/>
</dbReference>
<feature type="region of interest" description="Disordered" evidence="7">
    <location>
        <begin position="99"/>
        <end position="123"/>
    </location>
</feature>
<reference evidence="10" key="1">
    <citation type="submission" date="2017-12" db="EMBL/GenBank/DDBJ databases">
        <authorList>
            <consortium name="DOE Joint Genome Institute"/>
            <person name="Mondo S.J."/>
            <person name="Kjaerbolling I."/>
            <person name="Vesth T.C."/>
            <person name="Frisvad J.C."/>
            <person name="Nybo J.L."/>
            <person name="Theobald S."/>
            <person name="Kuo A."/>
            <person name="Bowyer P."/>
            <person name="Matsuda Y."/>
            <person name="Lyhne E.K."/>
            <person name="Kogle M.E."/>
            <person name="Clum A."/>
            <person name="Lipzen A."/>
            <person name="Salamov A."/>
            <person name="Ngan C.Y."/>
            <person name="Daum C."/>
            <person name="Chiniquy J."/>
            <person name="Barry K."/>
            <person name="LaButti K."/>
            <person name="Haridas S."/>
            <person name="Simmons B.A."/>
            <person name="Magnuson J.K."/>
            <person name="Mortensen U.H."/>
            <person name="Larsen T.O."/>
            <person name="Grigoriev I.V."/>
            <person name="Baker S.E."/>
            <person name="Andersen M.R."/>
            <person name="Nordberg H.P."/>
            <person name="Cantor M.N."/>
            <person name="Hua S.X."/>
        </authorList>
    </citation>
    <scope>NUCLEOTIDE SEQUENCE [LARGE SCALE GENOMIC DNA]</scope>
    <source>
        <strain evidence="10">IBT 19404</strain>
    </source>
</reference>
<dbReference type="Gene3D" id="4.10.240.10">
    <property type="entry name" value="Zn(2)-C6 fungal-type DNA-binding domain"/>
    <property type="match status" value="1"/>
</dbReference>
<keyword evidence="4" id="KW-0238">DNA-binding</keyword>
<dbReference type="GO" id="GO:0008270">
    <property type="term" value="F:zinc ion binding"/>
    <property type="evidence" value="ECO:0007669"/>
    <property type="project" value="InterPro"/>
</dbReference>
<dbReference type="PANTHER" id="PTHR31001">
    <property type="entry name" value="UNCHARACTERIZED TRANSCRIPTIONAL REGULATORY PROTEIN"/>
    <property type="match status" value="1"/>
</dbReference>
<gene>
    <name evidence="9" type="ORF">BDW42DRAFT_15824</name>
</gene>
<dbReference type="InterPro" id="IPR007219">
    <property type="entry name" value="XnlR_reg_dom"/>
</dbReference>
<dbReference type="PANTHER" id="PTHR31001:SF85">
    <property type="entry name" value="ZN(II)2CYS6 TRANSCRIPTION FACTOR (EUROFUNG)"/>
    <property type="match status" value="1"/>
</dbReference>
<dbReference type="GO" id="GO:0009893">
    <property type="term" value="P:positive regulation of metabolic process"/>
    <property type="evidence" value="ECO:0007669"/>
    <property type="project" value="UniProtKB-ARBA"/>
</dbReference>
<accession>A0A2J5HIA8</accession>
<protein>
    <recommendedName>
        <fullName evidence="8">Zn(2)-C6 fungal-type domain-containing protein</fullName>
    </recommendedName>
</protein>
<evidence type="ECO:0000256" key="4">
    <source>
        <dbReference type="ARBA" id="ARBA00023125"/>
    </source>
</evidence>
<dbReference type="InterPro" id="IPR036864">
    <property type="entry name" value="Zn2-C6_fun-type_DNA-bd_sf"/>
</dbReference>
<dbReference type="GO" id="GO:0006351">
    <property type="term" value="P:DNA-templated transcription"/>
    <property type="evidence" value="ECO:0007669"/>
    <property type="project" value="InterPro"/>
</dbReference>
<organism evidence="9 10">
    <name type="scientific">Aspergillus taichungensis</name>
    <dbReference type="NCBI Taxonomy" id="482145"/>
    <lineage>
        <taxon>Eukaryota</taxon>
        <taxon>Fungi</taxon>
        <taxon>Dikarya</taxon>
        <taxon>Ascomycota</taxon>
        <taxon>Pezizomycotina</taxon>
        <taxon>Eurotiomycetes</taxon>
        <taxon>Eurotiomycetidae</taxon>
        <taxon>Eurotiales</taxon>
        <taxon>Aspergillaceae</taxon>
        <taxon>Aspergillus</taxon>
        <taxon>Aspergillus subgen. Circumdati</taxon>
    </lineage>
</organism>
<keyword evidence="5" id="KW-0804">Transcription</keyword>
<keyword evidence="10" id="KW-1185">Reference proteome</keyword>
<comment type="subcellular location">
    <subcellularLocation>
        <location evidence="1">Nucleus</location>
    </subcellularLocation>
</comment>
<dbReference type="Proteomes" id="UP000235023">
    <property type="component" value="Unassembled WGS sequence"/>
</dbReference>
<dbReference type="PROSITE" id="PS50048">
    <property type="entry name" value="ZN2_CY6_FUNGAL_2"/>
    <property type="match status" value="1"/>
</dbReference>
<keyword evidence="3" id="KW-0805">Transcription regulation</keyword>
<evidence type="ECO:0000256" key="1">
    <source>
        <dbReference type="ARBA" id="ARBA00004123"/>
    </source>
</evidence>
<dbReference type="Pfam" id="PF04082">
    <property type="entry name" value="Fungal_trans"/>
    <property type="match status" value="1"/>
</dbReference>
<feature type="region of interest" description="Disordered" evidence="7">
    <location>
        <begin position="63"/>
        <end position="82"/>
    </location>
</feature>
<name>A0A2J5HIA8_9EURO</name>
<dbReference type="PROSITE" id="PS00463">
    <property type="entry name" value="ZN2_CY6_FUNGAL_1"/>
    <property type="match status" value="1"/>
</dbReference>
<dbReference type="AlphaFoldDB" id="A0A2J5HIA8"/>
<keyword evidence="6" id="KW-0539">Nucleus</keyword>
<dbReference type="CDD" id="cd12148">
    <property type="entry name" value="fungal_TF_MHR"/>
    <property type="match status" value="1"/>
</dbReference>
<dbReference type="GO" id="GO:0000981">
    <property type="term" value="F:DNA-binding transcription factor activity, RNA polymerase II-specific"/>
    <property type="evidence" value="ECO:0007669"/>
    <property type="project" value="InterPro"/>
</dbReference>
<feature type="region of interest" description="Disordered" evidence="7">
    <location>
        <begin position="625"/>
        <end position="655"/>
    </location>
</feature>
<evidence type="ECO:0000256" key="5">
    <source>
        <dbReference type="ARBA" id="ARBA00023163"/>
    </source>
</evidence>
<dbReference type="GO" id="GO:0005634">
    <property type="term" value="C:nucleus"/>
    <property type="evidence" value="ECO:0007669"/>
    <property type="project" value="UniProtKB-SubCell"/>
</dbReference>
<evidence type="ECO:0000256" key="6">
    <source>
        <dbReference type="ARBA" id="ARBA00023242"/>
    </source>
</evidence>
<evidence type="ECO:0000313" key="9">
    <source>
        <dbReference type="EMBL" id="PLN76745.1"/>
    </source>
</evidence>
<feature type="domain" description="Zn(2)-C6 fungal-type" evidence="8">
    <location>
        <begin position="30"/>
        <end position="59"/>
    </location>
</feature>
<dbReference type="InterPro" id="IPR001138">
    <property type="entry name" value="Zn2Cys6_DnaBD"/>
</dbReference>
<dbReference type="OrthoDB" id="2269373at2759"/>
<dbReference type="CDD" id="cd00067">
    <property type="entry name" value="GAL4"/>
    <property type="match status" value="1"/>
</dbReference>
<dbReference type="GO" id="GO:0003677">
    <property type="term" value="F:DNA binding"/>
    <property type="evidence" value="ECO:0007669"/>
    <property type="project" value="UniProtKB-KW"/>
</dbReference>
<keyword evidence="2" id="KW-0479">Metal-binding</keyword>
<evidence type="ECO:0000313" key="10">
    <source>
        <dbReference type="Proteomes" id="UP000235023"/>
    </source>
</evidence>
<feature type="compositionally biased region" description="Polar residues" evidence="7">
    <location>
        <begin position="628"/>
        <end position="640"/>
    </location>
</feature>
<evidence type="ECO:0000259" key="8">
    <source>
        <dbReference type="PROSITE" id="PS50048"/>
    </source>
</evidence>
<dbReference type="SMART" id="SM00066">
    <property type="entry name" value="GAL4"/>
    <property type="match status" value="1"/>
</dbReference>
<evidence type="ECO:0000256" key="7">
    <source>
        <dbReference type="SAM" id="MobiDB-lite"/>
    </source>
</evidence>
<evidence type="ECO:0000256" key="3">
    <source>
        <dbReference type="ARBA" id="ARBA00023015"/>
    </source>
</evidence>
<dbReference type="SMART" id="SM00906">
    <property type="entry name" value="Fungal_trans"/>
    <property type="match status" value="1"/>
</dbReference>
<proteinExistence type="predicted"/>
<dbReference type="InterPro" id="IPR050613">
    <property type="entry name" value="Sec_Metabolite_Reg"/>
</dbReference>
<sequence length="724" mass="80395">MAPTSCAIAVAPISAGAAGPPLANGLQPLSCFRCAHRKVRCDRVVPCSNCIRHDAVCDFPQPRTEKRQRRKMAGPPTSRKTHPRVKRYRDVFDTLGSEVESMAESPGPAHSPLHDRTPSPDLVDTDAAGRLIVEGNRSRFIEEDLWMRVGEELNASALFPGEDEDDGTGGLALGLSPETRSTEGLYPSHHHFHQLWSIYLSNVHPITMILHAPSARGILEEAAKGPGHASKDDAALLFATMVGALTSVTDAECARLLGEKRSVLLARYRLGCEVALTNANFLISSNLCVLQAYTIYLVAINPHVDPCKMWNLSGIATRNAQRLGLHQELVSGLTAFETEMRRRLWSQIAILDVTSTQSVGLQTHISHKFPTPSNVNDADIFPSMKEAPKQRIGATDMIFCNLRHKVMKFMGQVNSGKRPWAASGKQWTPAVNQLYRTERERAVAELEDELELELLRYCDMLNPVHFFTVIVARLTLCKLRYSTWKPRLGGKSESDCSEKDRDGRFTAALKVLEYENNANSQPSIQRFLWHAHQHFSWSSLVQILGDLMTRPCGEHAEQAWEQVRLLYSCRPSLYQTAKSKFPIHRGINKMVVDAWRVKETAASDCGRTLTVPAYITVLREHEQRVESMGQNPQVSGQSASKEPREHGLKPRHLSNTSVQQTSVNWPAWPGLTVGTSDPSNDNGFLDATLDQEISMSVESHNCGVYSSDILMPPLNQYVSGGGGW</sequence>
<evidence type="ECO:0000256" key="2">
    <source>
        <dbReference type="ARBA" id="ARBA00022723"/>
    </source>
</evidence>
<dbReference type="SUPFAM" id="SSF57701">
    <property type="entry name" value="Zn2/Cys6 DNA-binding domain"/>
    <property type="match status" value="1"/>
</dbReference>
<dbReference type="EMBL" id="KZ559611">
    <property type="protein sequence ID" value="PLN76745.1"/>
    <property type="molecule type" value="Genomic_DNA"/>
</dbReference>